<reference evidence="5 6" key="1">
    <citation type="submission" date="2018-07" db="EMBL/GenBank/DDBJ databases">
        <title>Arthrobacter sp. nov., isolated from raw cow's milk with high bacterial count.</title>
        <authorList>
            <person name="Hahne J."/>
            <person name="Isele D."/>
            <person name="Lipski A."/>
        </authorList>
    </citation>
    <scope>NUCLEOTIDE SEQUENCE [LARGE SCALE GENOMIC DNA]</scope>
    <source>
        <strain evidence="5 6">JZ R-35</strain>
    </source>
</reference>
<gene>
    <name evidence="5" type="ORF">DWB68_08465</name>
</gene>
<feature type="domain" description="HTH arsR-type" evidence="4">
    <location>
        <begin position="234"/>
        <end position="318"/>
    </location>
</feature>
<evidence type="ECO:0000259" key="4">
    <source>
        <dbReference type="PROSITE" id="PS50987"/>
    </source>
</evidence>
<name>A0A399JB06_9MICC</name>
<accession>A0A399JB06</accession>
<dbReference type="Pfam" id="PF12840">
    <property type="entry name" value="HTH_20"/>
    <property type="match status" value="1"/>
</dbReference>
<dbReference type="CDD" id="cd00090">
    <property type="entry name" value="HTH_ARSR"/>
    <property type="match status" value="1"/>
</dbReference>
<dbReference type="RefSeq" id="WP_119424701.1">
    <property type="nucleotide sequence ID" value="NZ_QQXK01000014.1"/>
</dbReference>
<dbReference type="GO" id="GO:0003677">
    <property type="term" value="F:DNA binding"/>
    <property type="evidence" value="ECO:0007669"/>
    <property type="project" value="UniProtKB-KW"/>
</dbReference>
<dbReference type="SUPFAM" id="SSF46785">
    <property type="entry name" value="Winged helix' DNA-binding domain"/>
    <property type="match status" value="1"/>
</dbReference>
<evidence type="ECO:0000256" key="2">
    <source>
        <dbReference type="ARBA" id="ARBA00023125"/>
    </source>
</evidence>
<dbReference type="InterPro" id="IPR051011">
    <property type="entry name" value="Metal_resp_trans_reg"/>
</dbReference>
<keyword evidence="3" id="KW-0804">Transcription</keyword>
<sequence length="318" mass="35484">MIRYTFRAPDVAALRFGISPLNELGLGLRVLRLPEHYPLQQAWISHIHPVLPVLDQEVLLHLVDERRWVADFLNPRPASPLTSIDDELAALSRITPERLRADLEPIHGTLPAVFRGPHREVVRRIVEAIASMWHLCFAPHWPRMRSVLQADITHRSRLLATGGYEDMFASLAKRIAWDGKHLDVRTMSNFEAEQEVAGRGFTLMPSIFVTDASTLIDLDRPPMLMYPARGQGAMWSSHPGADRGALTQLLGATRAELLAALGEPASSTELALRFGVSTSAINQHLRVLERSGLLNRTRYGRSVLYYRSDLGQSLASGA</sequence>
<dbReference type="InterPro" id="IPR001845">
    <property type="entry name" value="HTH_ArsR_DNA-bd_dom"/>
</dbReference>
<proteinExistence type="predicted"/>
<evidence type="ECO:0000313" key="6">
    <source>
        <dbReference type="Proteomes" id="UP000265419"/>
    </source>
</evidence>
<evidence type="ECO:0000313" key="5">
    <source>
        <dbReference type="EMBL" id="RII42250.1"/>
    </source>
</evidence>
<dbReference type="EMBL" id="QQXK01000014">
    <property type="protein sequence ID" value="RII42250.1"/>
    <property type="molecule type" value="Genomic_DNA"/>
</dbReference>
<organism evidence="5 6">
    <name type="scientific">Galactobacter valiniphilus</name>
    <dbReference type="NCBI Taxonomy" id="2676122"/>
    <lineage>
        <taxon>Bacteria</taxon>
        <taxon>Bacillati</taxon>
        <taxon>Actinomycetota</taxon>
        <taxon>Actinomycetes</taxon>
        <taxon>Micrococcales</taxon>
        <taxon>Micrococcaceae</taxon>
        <taxon>Galactobacter</taxon>
    </lineage>
</organism>
<dbReference type="InterPro" id="IPR045981">
    <property type="entry name" value="DUF5937"/>
</dbReference>
<dbReference type="AlphaFoldDB" id="A0A399JB06"/>
<dbReference type="SMART" id="SM00418">
    <property type="entry name" value="HTH_ARSR"/>
    <property type="match status" value="1"/>
</dbReference>
<dbReference type="PROSITE" id="PS50987">
    <property type="entry name" value="HTH_ARSR_2"/>
    <property type="match status" value="1"/>
</dbReference>
<keyword evidence="2" id="KW-0238">DNA-binding</keyword>
<dbReference type="InterPro" id="IPR011991">
    <property type="entry name" value="ArsR-like_HTH"/>
</dbReference>
<dbReference type="PANTHER" id="PTHR43132">
    <property type="entry name" value="ARSENICAL RESISTANCE OPERON REPRESSOR ARSR-RELATED"/>
    <property type="match status" value="1"/>
</dbReference>
<dbReference type="GO" id="GO:0003700">
    <property type="term" value="F:DNA-binding transcription factor activity"/>
    <property type="evidence" value="ECO:0007669"/>
    <property type="project" value="InterPro"/>
</dbReference>
<dbReference type="PANTHER" id="PTHR43132:SF6">
    <property type="entry name" value="HTH-TYPE TRANSCRIPTIONAL REPRESSOR CZRA"/>
    <property type="match status" value="1"/>
</dbReference>
<dbReference type="InterPro" id="IPR036390">
    <property type="entry name" value="WH_DNA-bd_sf"/>
</dbReference>
<dbReference type="InterPro" id="IPR036388">
    <property type="entry name" value="WH-like_DNA-bd_sf"/>
</dbReference>
<protein>
    <submittedName>
        <fullName evidence="5">ArsR family transcriptional regulator</fullName>
    </submittedName>
</protein>
<evidence type="ECO:0000256" key="1">
    <source>
        <dbReference type="ARBA" id="ARBA00023015"/>
    </source>
</evidence>
<dbReference type="Proteomes" id="UP000265419">
    <property type="component" value="Unassembled WGS sequence"/>
</dbReference>
<keyword evidence="6" id="KW-1185">Reference proteome</keyword>
<dbReference type="Pfam" id="PF19361">
    <property type="entry name" value="DUF5937"/>
    <property type="match status" value="1"/>
</dbReference>
<keyword evidence="1" id="KW-0805">Transcription regulation</keyword>
<comment type="caution">
    <text evidence="5">The sequence shown here is derived from an EMBL/GenBank/DDBJ whole genome shotgun (WGS) entry which is preliminary data.</text>
</comment>
<dbReference type="Gene3D" id="1.10.10.10">
    <property type="entry name" value="Winged helix-like DNA-binding domain superfamily/Winged helix DNA-binding domain"/>
    <property type="match status" value="1"/>
</dbReference>
<evidence type="ECO:0000256" key="3">
    <source>
        <dbReference type="ARBA" id="ARBA00023163"/>
    </source>
</evidence>